<feature type="transmembrane region" description="Helical" evidence="1">
    <location>
        <begin position="56"/>
        <end position="77"/>
    </location>
</feature>
<proteinExistence type="predicted"/>
<evidence type="ECO:0000313" key="2">
    <source>
        <dbReference type="EMBL" id="KAG2607920.1"/>
    </source>
</evidence>
<keyword evidence="1" id="KW-1133">Transmembrane helix</keyword>
<keyword evidence="3" id="KW-1185">Reference proteome</keyword>
<reference evidence="2" key="1">
    <citation type="submission" date="2020-05" db="EMBL/GenBank/DDBJ databases">
        <title>WGS assembly of Panicum virgatum.</title>
        <authorList>
            <person name="Lovell J.T."/>
            <person name="Jenkins J."/>
            <person name="Shu S."/>
            <person name="Juenger T.E."/>
            <person name="Schmutz J."/>
        </authorList>
    </citation>
    <scope>NUCLEOTIDE SEQUENCE</scope>
    <source>
        <strain evidence="2">AP13</strain>
    </source>
</reference>
<organism evidence="2 3">
    <name type="scientific">Panicum virgatum</name>
    <name type="common">Blackwell switchgrass</name>
    <dbReference type="NCBI Taxonomy" id="38727"/>
    <lineage>
        <taxon>Eukaryota</taxon>
        <taxon>Viridiplantae</taxon>
        <taxon>Streptophyta</taxon>
        <taxon>Embryophyta</taxon>
        <taxon>Tracheophyta</taxon>
        <taxon>Spermatophyta</taxon>
        <taxon>Magnoliopsida</taxon>
        <taxon>Liliopsida</taxon>
        <taxon>Poales</taxon>
        <taxon>Poaceae</taxon>
        <taxon>PACMAD clade</taxon>
        <taxon>Panicoideae</taxon>
        <taxon>Panicodae</taxon>
        <taxon>Paniceae</taxon>
        <taxon>Panicinae</taxon>
        <taxon>Panicum</taxon>
        <taxon>Panicum sect. Hiantes</taxon>
    </lineage>
</organism>
<dbReference type="AlphaFoldDB" id="A0A8T0TAA1"/>
<dbReference type="EMBL" id="CM029044">
    <property type="protein sequence ID" value="KAG2607920.1"/>
    <property type="molecule type" value="Genomic_DNA"/>
</dbReference>
<sequence>MAGRPEAIHLQRRQRVIAGRRARLLVNAGALLVSAGGSVVIIHTTTPPGDAAGGPAYPLVAFFVFVLGVSLVMLALAADRFPIAARVGVAVATATNRYLFGLGW</sequence>
<gene>
    <name evidence="2" type="ORF">PVAP13_4NG084932</name>
</gene>
<accession>A0A8T0TAA1</accession>
<feature type="transmembrane region" description="Helical" evidence="1">
    <location>
        <begin position="21"/>
        <end position="44"/>
    </location>
</feature>
<comment type="caution">
    <text evidence="2">The sequence shown here is derived from an EMBL/GenBank/DDBJ whole genome shotgun (WGS) entry which is preliminary data.</text>
</comment>
<keyword evidence="1" id="KW-0812">Transmembrane</keyword>
<name>A0A8T0TAA1_PANVG</name>
<dbReference type="Proteomes" id="UP000823388">
    <property type="component" value="Chromosome 4N"/>
</dbReference>
<protein>
    <submittedName>
        <fullName evidence="2">Uncharacterized protein</fullName>
    </submittedName>
</protein>
<evidence type="ECO:0000256" key="1">
    <source>
        <dbReference type="SAM" id="Phobius"/>
    </source>
</evidence>
<evidence type="ECO:0000313" key="3">
    <source>
        <dbReference type="Proteomes" id="UP000823388"/>
    </source>
</evidence>
<keyword evidence="1" id="KW-0472">Membrane</keyword>